<dbReference type="SMART" id="SM00054">
    <property type="entry name" value="EFh"/>
    <property type="match status" value="2"/>
</dbReference>
<dbReference type="Gene3D" id="1.10.238.10">
    <property type="entry name" value="EF-hand"/>
    <property type="match status" value="1"/>
</dbReference>
<keyword evidence="3" id="KW-0106">Calcium</keyword>
<dbReference type="InterPro" id="IPR028846">
    <property type="entry name" value="Recoverin"/>
</dbReference>
<dbReference type="PROSITE" id="PS50222">
    <property type="entry name" value="EF_HAND_2"/>
    <property type="match status" value="2"/>
</dbReference>
<sequence length="159" mass="18514">MAVLICKCIKNAKFHYIWKKVFKAFDQDSDGCISEREWIEGLSIFLRGTFKEKINCNAFCVYDLNGDGYYLQRRNVPVSQKYCQQGISQNEDDQDENVKELVDQTLKKLDKDHDNRVSQQDYEDAVKDDPLLLECFGPCLPTREFLALAFSIKLQPELE</sequence>
<dbReference type="PANTHER" id="PTHR23055:SF60">
    <property type="entry name" value="CALAXIN"/>
    <property type="match status" value="1"/>
</dbReference>
<feature type="non-terminal residue" evidence="5">
    <location>
        <position position="159"/>
    </location>
</feature>
<organism evidence="5 6">
    <name type="scientific">Tegillarca granosa</name>
    <name type="common">Malaysian cockle</name>
    <name type="synonym">Anadara granosa</name>
    <dbReference type="NCBI Taxonomy" id="220873"/>
    <lineage>
        <taxon>Eukaryota</taxon>
        <taxon>Metazoa</taxon>
        <taxon>Spiralia</taxon>
        <taxon>Lophotrochozoa</taxon>
        <taxon>Mollusca</taxon>
        <taxon>Bivalvia</taxon>
        <taxon>Autobranchia</taxon>
        <taxon>Pteriomorphia</taxon>
        <taxon>Arcoida</taxon>
        <taxon>Arcoidea</taxon>
        <taxon>Arcidae</taxon>
        <taxon>Tegillarca</taxon>
    </lineage>
</organism>
<comment type="caution">
    <text evidence="5">The sequence shown here is derived from an EMBL/GenBank/DDBJ whole genome shotgun (WGS) entry which is preliminary data.</text>
</comment>
<name>A0ABQ9FCB8_TEGGR</name>
<evidence type="ECO:0000256" key="2">
    <source>
        <dbReference type="ARBA" id="ARBA00022737"/>
    </source>
</evidence>
<dbReference type="PANTHER" id="PTHR23055">
    <property type="entry name" value="CALCIUM BINDING PROTEINS"/>
    <property type="match status" value="1"/>
</dbReference>
<dbReference type="Proteomes" id="UP001217089">
    <property type="component" value="Unassembled WGS sequence"/>
</dbReference>
<proteinExistence type="predicted"/>
<dbReference type="SUPFAM" id="SSF47473">
    <property type="entry name" value="EF-hand"/>
    <property type="match status" value="1"/>
</dbReference>
<reference evidence="5 6" key="1">
    <citation type="submission" date="2022-12" db="EMBL/GenBank/DDBJ databases">
        <title>Chromosome-level genome of Tegillarca granosa.</title>
        <authorList>
            <person name="Kim J."/>
        </authorList>
    </citation>
    <scope>NUCLEOTIDE SEQUENCE [LARGE SCALE GENOMIC DNA]</scope>
    <source>
        <strain evidence="5">Teg-2019</strain>
        <tissue evidence="5">Adductor muscle</tissue>
    </source>
</reference>
<keyword evidence="2" id="KW-0677">Repeat</keyword>
<dbReference type="InterPro" id="IPR018247">
    <property type="entry name" value="EF_Hand_1_Ca_BS"/>
</dbReference>
<dbReference type="CDD" id="cd00051">
    <property type="entry name" value="EFh"/>
    <property type="match status" value="1"/>
</dbReference>
<keyword evidence="1" id="KW-0479">Metal-binding</keyword>
<evidence type="ECO:0000313" key="5">
    <source>
        <dbReference type="EMBL" id="KAJ8313915.1"/>
    </source>
</evidence>
<evidence type="ECO:0000259" key="4">
    <source>
        <dbReference type="PROSITE" id="PS50222"/>
    </source>
</evidence>
<evidence type="ECO:0000256" key="3">
    <source>
        <dbReference type="ARBA" id="ARBA00022837"/>
    </source>
</evidence>
<dbReference type="Pfam" id="PF13202">
    <property type="entry name" value="EF-hand_5"/>
    <property type="match status" value="2"/>
</dbReference>
<dbReference type="EMBL" id="JARBDR010000342">
    <property type="protein sequence ID" value="KAJ8313915.1"/>
    <property type="molecule type" value="Genomic_DNA"/>
</dbReference>
<accession>A0ABQ9FCB8</accession>
<dbReference type="InterPro" id="IPR011992">
    <property type="entry name" value="EF-hand-dom_pair"/>
</dbReference>
<gene>
    <name evidence="5" type="ORF">KUTeg_008476</name>
</gene>
<evidence type="ECO:0000313" key="6">
    <source>
        <dbReference type="Proteomes" id="UP001217089"/>
    </source>
</evidence>
<dbReference type="InterPro" id="IPR002048">
    <property type="entry name" value="EF_hand_dom"/>
</dbReference>
<feature type="domain" description="EF-hand" evidence="4">
    <location>
        <begin position="97"/>
        <end position="132"/>
    </location>
</feature>
<dbReference type="PRINTS" id="PR00450">
    <property type="entry name" value="RECOVERIN"/>
</dbReference>
<dbReference type="PROSITE" id="PS00018">
    <property type="entry name" value="EF_HAND_1"/>
    <property type="match status" value="2"/>
</dbReference>
<protein>
    <recommendedName>
        <fullName evidence="4">EF-hand domain-containing protein</fullName>
    </recommendedName>
</protein>
<keyword evidence="6" id="KW-1185">Reference proteome</keyword>
<evidence type="ECO:0000256" key="1">
    <source>
        <dbReference type="ARBA" id="ARBA00022723"/>
    </source>
</evidence>
<feature type="domain" description="EF-hand" evidence="4">
    <location>
        <begin position="18"/>
        <end position="48"/>
    </location>
</feature>